<dbReference type="GO" id="GO:0016787">
    <property type="term" value="F:hydrolase activity"/>
    <property type="evidence" value="ECO:0007669"/>
    <property type="project" value="UniProtKB-KW"/>
</dbReference>
<organism evidence="2 3">
    <name type="scientific">Pseudoduganella aquatica</name>
    <dbReference type="NCBI Taxonomy" id="2660641"/>
    <lineage>
        <taxon>Bacteria</taxon>
        <taxon>Pseudomonadati</taxon>
        <taxon>Pseudomonadota</taxon>
        <taxon>Betaproteobacteria</taxon>
        <taxon>Burkholderiales</taxon>
        <taxon>Oxalobacteraceae</taxon>
        <taxon>Telluria group</taxon>
        <taxon>Pseudoduganella</taxon>
    </lineage>
</organism>
<dbReference type="Gene3D" id="3.40.710.10">
    <property type="entry name" value="DD-peptidase/beta-lactamase superfamily"/>
    <property type="match status" value="1"/>
</dbReference>
<evidence type="ECO:0000313" key="3">
    <source>
        <dbReference type="Proteomes" id="UP000450676"/>
    </source>
</evidence>
<gene>
    <name evidence="2" type="ORF">GTP77_18580</name>
</gene>
<evidence type="ECO:0000313" key="2">
    <source>
        <dbReference type="EMBL" id="MYN09332.1"/>
    </source>
</evidence>
<proteinExistence type="predicted"/>
<protein>
    <submittedName>
        <fullName evidence="2">Serine hydrolase</fullName>
    </submittedName>
</protein>
<dbReference type="InterPro" id="IPR050789">
    <property type="entry name" value="Diverse_Enzym_Activities"/>
</dbReference>
<dbReference type="Proteomes" id="UP000450676">
    <property type="component" value="Unassembled WGS sequence"/>
</dbReference>
<dbReference type="Pfam" id="PF00144">
    <property type="entry name" value="Beta-lactamase"/>
    <property type="match status" value="1"/>
</dbReference>
<feature type="domain" description="Beta-lactamase-related" evidence="1">
    <location>
        <begin position="10"/>
        <end position="360"/>
    </location>
</feature>
<sequence length="381" mass="40992">MQAWVDQEILAGASCALLAGGEVVDRHCTGWADKEAGVALREDHLFRVFSNTKLVTSVAFMQLVEQGRLALDAPLENYLPALGRRRVLRPGATRLDDSEPARRSITVRHLLCHSSGLSYGFLDPGSLIYQAYSASRVMHADSSLEGLIEALAPLPLTFHPGEQWEYSIASDVLARVVEVASGLRFDRYLAQAVFAPLGMVDTYFVIPPEKHERLTAYYAGASRGDPTAPGLRRLAGSPFPGAYLTPVARYSGGGGLVSTLADMVALLRSLLPASPTALLRPDTVADMMRNQLPPGVSIGFPTVGAVPGKGYGLGGAVTLQPGAGDPPASTGEFEWGGIAGTQWWINPRHNIAGVLMAQRQMGFWNPYTFEFKRLAYQALLA</sequence>
<keyword evidence="3" id="KW-1185">Reference proteome</keyword>
<dbReference type="PANTHER" id="PTHR43283:SF3">
    <property type="entry name" value="BETA-LACTAMASE FAMILY PROTEIN (AFU_ORTHOLOGUE AFUA_5G07500)"/>
    <property type="match status" value="1"/>
</dbReference>
<dbReference type="EMBL" id="WWCU01000022">
    <property type="protein sequence ID" value="MYN09332.1"/>
    <property type="molecule type" value="Genomic_DNA"/>
</dbReference>
<keyword evidence="2" id="KW-0378">Hydrolase</keyword>
<evidence type="ECO:0000259" key="1">
    <source>
        <dbReference type="Pfam" id="PF00144"/>
    </source>
</evidence>
<accession>A0A7X4HF94</accession>
<dbReference type="InterPro" id="IPR001466">
    <property type="entry name" value="Beta-lactam-related"/>
</dbReference>
<comment type="caution">
    <text evidence="2">The sequence shown here is derived from an EMBL/GenBank/DDBJ whole genome shotgun (WGS) entry which is preliminary data.</text>
</comment>
<dbReference type="PANTHER" id="PTHR43283">
    <property type="entry name" value="BETA-LACTAMASE-RELATED"/>
    <property type="match status" value="1"/>
</dbReference>
<name>A0A7X4HF94_9BURK</name>
<dbReference type="SUPFAM" id="SSF56601">
    <property type="entry name" value="beta-lactamase/transpeptidase-like"/>
    <property type="match status" value="1"/>
</dbReference>
<dbReference type="InterPro" id="IPR012338">
    <property type="entry name" value="Beta-lactam/transpept-like"/>
</dbReference>
<reference evidence="2 3" key="1">
    <citation type="submission" date="2019-12" db="EMBL/GenBank/DDBJ databases">
        <title>Novel species isolated from a subtropical stream in China.</title>
        <authorList>
            <person name="Lu H."/>
        </authorList>
    </citation>
    <scope>NUCLEOTIDE SEQUENCE [LARGE SCALE GENOMIC DNA]</scope>
    <source>
        <strain evidence="2 3">FT127W</strain>
    </source>
</reference>
<dbReference type="AlphaFoldDB" id="A0A7X4HF94"/>